<dbReference type="InterPro" id="IPR001296">
    <property type="entry name" value="Glyco_trans_1"/>
</dbReference>
<feature type="domain" description="Glycosyl transferase family 1" evidence="1">
    <location>
        <begin position="187"/>
        <end position="337"/>
    </location>
</feature>
<dbReference type="GO" id="GO:0016787">
    <property type="term" value="F:hydrolase activity"/>
    <property type="evidence" value="ECO:0007669"/>
    <property type="project" value="UniProtKB-KW"/>
</dbReference>
<proteinExistence type="predicted"/>
<name>W7QQ86_9ALTE</name>
<evidence type="ECO:0000313" key="4">
    <source>
        <dbReference type="Proteomes" id="UP000019276"/>
    </source>
</evidence>
<keyword evidence="4" id="KW-1185">Reference proteome</keyword>
<dbReference type="GO" id="GO:1901135">
    <property type="term" value="P:carbohydrate derivative metabolic process"/>
    <property type="evidence" value="ECO:0007669"/>
    <property type="project" value="UniProtKB-ARBA"/>
</dbReference>
<dbReference type="GO" id="GO:0016757">
    <property type="term" value="F:glycosyltransferase activity"/>
    <property type="evidence" value="ECO:0007669"/>
    <property type="project" value="InterPro"/>
</dbReference>
<dbReference type="AlphaFoldDB" id="W7QQ86"/>
<accession>W7QQ86</accession>
<dbReference type="Gene3D" id="3.40.50.2000">
    <property type="entry name" value="Glycogen Phosphorylase B"/>
    <property type="match status" value="2"/>
</dbReference>
<reference evidence="3 4" key="1">
    <citation type="journal article" date="2014" name="Genome Announc.">
        <title>Draft Genome Sequence of the Agar-Degrading Bacterium Catenovulum sp. Strain DS-2, Isolated from Intestines of Haliotis diversicolor.</title>
        <authorList>
            <person name="Shan D."/>
            <person name="Li X."/>
            <person name="Gu Z."/>
            <person name="Wei G."/>
            <person name="Gao Z."/>
            <person name="Shao Z."/>
        </authorList>
    </citation>
    <scope>NUCLEOTIDE SEQUENCE [LARGE SCALE GENOMIC DNA]</scope>
    <source>
        <strain evidence="3 4">DS-2</strain>
    </source>
</reference>
<dbReference type="CDD" id="cd03811">
    <property type="entry name" value="GT4_GT28_WabH-like"/>
    <property type="match status" value="1"/>
</dbReference>
<dbReference type="eggNOG" id="COG0438">
    <property type="taxonomic scope" value="Bacteria"/>
</dbReference>
<organism evidence="3 4">
    <name type="scientific">Catenovulum agarivorans DS-2</name>
    <dbReference type="NCBI Taxonomy" id="1328313"/>
    <lineage>
        <taxon>Bacteria</taxon>
        <taxon>Pseudomonadati</taxon>
        <taxon>Pseudomonadota</taxon>
        <taxon>Gammaproteobacteria</taxon>
        <taxon>Alteromonadales</taxon>
        <taxon>Alteromonadaceae</taxon>
        <taxon>Catenovulum</taxon>
    </lineage>
</organism>
<protein>
    <submittedName>
        <fullName evidence="3">Glycoside hydrolase family protein</fullName>
    </submittedName>
</protein>
<evidence type="ECO:0000259" key="1">
    <source>
        <dbReference type="Pfam" id="PF00534"/>
    </source>
</evidence>
<dbReference type="InterPro" id="IPR028098">
    <property type="entry name" value="Glyco_trans_4-like_N"/>
</dbReference>
<evidence type="ECO:0000313" key="3">
    <source>
        <dbReference type="EMBL" id="EWH11142.1"/>
    </source>
</evidence>
<sequence>MSQQNKPTRVMHLTYDMRIGGTEMVIKNIIEGSASESLIHSIYCIEEPLGPWGQELQQNGVQITSCNRQPGFDSNLIGEIRKHLKQHKIDVLHCHQYTPWVYGCIAAMFTKTKVIFTEHGRFYPDFGTWKRKLVNPILCKFTNHITAISKATKEALVEHENIPRGRIEVIYNGIKPVEVNEEEVTVLRKKLAILPGTKVLGTIARLDPIKNHKMMLDAFAMVLKEHPDTVLIIVGDGEERDNIEKQIAKLGIQDKVIMPGYDPKPAKYLALMDIFLLSSLSEGTSMTLLEAMSLGKSCVVTDVGGNPEVIKQGFNGEVSPSNEPAEFRNRIQYLLSFERYLIFSRNAYVDFENRFFSAKMCSNYKQKYDD</sequence>
<dbReference type="STRING" id="1328313.DS2_04775"/>
<dbReference type="Proteomes" id="UP000019276">
    <property type="component" value="Unassembled WGS sequence"/>
</dbReference>
<dbReference type="Pfam" id="PF00534">
    <property type="entry name" value="Glycos_transf_1"/>
    <property type="match status" value="1"/>
</dbReference>
<dbReference type="PATRIC" id="fig|1328313.3.peg.987"/>
<evidence type="ECO:0000259" key="2">
    <source>
        <dbReference type="Pfam" id="PF13439"/>
    </source>
</evidence>
<dbReference type="RefSeq" id="WP_035013517.1">
    <property type="nucleotide sequence ID" value="NZ_ARZY01000006.1"/>
</dbReference>
<dbReference type="EMBL" id="ARZY01000006">
    <property type="protein sequence ID" value="EWH11142.1"/>
    <property type="molecule type" value="Genomic_DNA"/>
</dbReference>
<comment type="caution">
    <text evidence="3">The sequence shown here is derived from an EMBL/GenBank/DDBJ whole genome shotgun (WGS) entry which is preliminary data.</text>
</comment>
<dbReference type="Pfam" id="PF13439">
    <property type="entry name" value="Glyco_transf_4"/>
    <property type="match status" value="1"/>
</dbReference>
<dbReference type="SUPFAM" id="SSF53756">
    <property type="entry name" value="UDP-Glycosyltransferase/glycogen phosphorylase"/>
    <property type="match status" value="1"/>
</dbReference>
<feature type="domain" description="Glycosyltransferase subfamily 4-like N-terminal" evidence="2">
    <location>
        <begin position="19"/>
        <end position="175"/>
    </location>
</feature>
<dbReference type="OrthoDB" id="9775208at2"/>
<dbReference type="PANTHER" id="PTHR12526">
    <property type="entry name" value="GLYCOSYLTRANSFERASE"/>
    <property type="match status" value="1"/>
</dbReference>
<gene>
    <name evidence="3" type="ORF">DS2_04775</name>
</gene>
<keyword evidence="3" id="KW-0378">Hydrolase</keyword>